<keyword evidence="2 5" id="KW-0378">Hydrolase</keyword>
<evidence type="ECO:0000256" key="5">
    <source>
        <dbReference type="PROSITE-ProRule" id="PRU00560"/>
    </source>
</evidence>
<evidence type="ECO:0000313" key="8">
    <source>
        <dbReference type="Proteomes" id="UP000824140"/>
    </source>
</evidence>
<accession>A0A9D1K726</accession>
<dbReference type="AlphaFoldDB" id="A0A9D1K726"/>
<dbReference type="GO" id="GO:0000725">
    <property type="term" value="P:recombinational repair"/>
    <property type="evidence" value="ECO:0007669"/>
    <property type="project" value="TreeGrafter"/>
</dbReference>
<dbReference type="InterPro" id="IPR000212">
    <property type="entry name" value="DNA_helicase_UvrD/REP"/>
</dbReference>
<reference evidence="7" key="1">
    <citation type="submission" date="2020-10" db="EMBL/GenBank/DDBJ databases">
        <authorList>
            <person name="Gilroy R."/>
        </authorList>
    </citation>
    <scope>NUCLEOTIDE SEQUENCE</scope>
    <source>
        <strain evidence="7">13766</strain>
    </source>
</reference>
<dbReference type="GO" id="GO:0016787">
    <property type="term" value="F:hydrolase activity"/>
    <property type="evidence" value="ECO:0007669"/>
    <property type="project" value="UniProtKB-UniRule"/>
</dbReference>
<dbReference type="InterPro" id="IPR014016">
    <property type="entry name" value="UvrD-like_ATP-bd"/>
</dbReference>
<keyword evidence="3 5" id="KW-0347">Helicase</keyword>
<comment type="caution">
    <text evidence="7">The sequence shown here is derived from an EMBL/GenBank/DDBJ whole genome shotgun (WGS) entry which is preliminary data.</text>
</comment>
<dbReference type="PANTHER" id="PTHR11070">
    <property type="entry name" value="UVRD / RECB / PCRA DNA HELICASE FAMILY MEMBER"/>
    <property type="match status" value="1"/>
</dbReference>
<evidence type="ECO:0000259" key="6">
    <source>
        <dbReference type="PROSITE" id="PS51198"/>
    </source>
</evidence>
<evidence type="ECO:0000256" key="4">
    <source>
        <dbReference type="ARBA" id="ARBA00022840"/>
    </source>
</evidence>
<evidence type="ECO:0000256" key="1">
    <source>
        <dbReference type="ARBA" id="ARBA00022741"/>
    </source>
</evidence>
<proteinExistence type="predicted"/>
<dbReference type="InterPro" id="IPR027785">
    <property type="entry name" value="UvrD-like_helicase_C"/>
</dbReference>
<feature type="domain" description="UvrD-like helicase ATP-binding" evidence="6">
    <location>
        <begin position="206"/>
        <end position="565"/>
    </location>
</feature>
<feature type="binding site" evidence="5">
    <location>
        <begin position="227"/>
        <end position="234"/>
    </location>
    <ligand>
        <name>ATP</name>
        <dbReference type="ChEBI" id="CHEBI:30616"/>
    </ligand>
</feature>
<dbReference type="GO" id="GO:0005829">
    <property type="term" value="C:cytosol"/>
    <property type="evidence" value="ECO:0007669"/>
    <property type="project" value="TreeGrafter"/>
</dbReference>
<keyword evidence="1 5" id="KW-0547">Nucleotide-binding</keyword>
<dbReference type="Gene3D" id="3.40.50.300">
    <property type="entry name" value="P-loop containing nucleotide triphosphate hydrolases"/>
    <property type="match status" value="2"/>
</dbReference>
<reference evidence="7" key="2">
    <citation type="journal article" date="2021" name="PeerJ">
        <title>Extensive microbial diversity within the chicken gut microbiome revealed by metagenomics and culture.</title>
        <authorList>
            <person name="Gilroy R."/>
            <person name="Ravi A."/>
            <person name="Getino M."/>
            <person name="Pursley I."/>
            <person name="Horton D.L."/>
            <person name="Alikhan N.F."/>
            <person name="Baker D."/>
            <person name="Gharbi K."/>
            <person name="Hall N."/>
            <person name="Watson M."/>
            <person name="Adriaenssens E.M."/>
            <person name="Foster-Nyarko E."/>
            <person name="Jarju S."/>
            <person name="Secka A."/>
            <person name="Antonio M."/>
            <person name="Oren A."/>
            <person name="Chaudhuri R.R."/>
            <person name="La Ragione R."/>
            <person name="Hildebrand F."/>
            <person name="Pallen M.J."/>
        </authorList>
    </citation>
    <scope>NUCLEOTIDE SEQUENCE</scope>
    <source>
        <strain evidence="7">13766</strain>
    </source>
</reference>
<name>A0A9D1K726_9FIRM</name>
<dbReference type="PROSITE" id="PS51198">
    <property type="entry name" value="UVRD_HELICASE_ATP_BIND"/>
    <property type="match status" value="1"/>
</dbReference>
<dbReference type="InterPro" id="IPR027417">
    <property type="entry name" value="P-loop_NTPase"/>
</dbReference>
<evidence type="ECO:0000256" key="3">
    <source>
        <dbReference type="ARBA" id="ARBA00022806"/>
    </source>
</evidence>
<organism evidence="7 8">
    <name type="scientific">Candidatus Alectryocaccomicrobium excrementavium</name>
    <dbReference type="NCBI Taxonomy" id="2840668"/>
    <lineage>
        <taxon>Bacteria</taxon>
        <taxon>Bacillati</taxon>
        <taxon>Bacillota</taxon>
        <taxon>Clostridia</taxon>
        <taxon>Candidatus Alectryocaccomicrobium</taxon>
    </lineage>
</organism>
<protein>
    <submittedName>
        <fullName evidence="7">ATP-binding domain-containing protein</fullName>
    </submittedName>
</protein>
<dbReference type="Proteomes" id="UP000824140">
    <property type="component" value="Unassembled WGS sequence"/>
</dbReference>
<dbReference type="GO" id="GO:0003677">
    <property type="term" value="F:DNA binding"/>
    <property type="evidence" value="ECO:0007669"/>
    <property type="project" value="InterPro"/>
</dbReference>
<evidence type="ECO:0000313" key="7">
    <source>
        <dbReference type="EMBL" id="HIS93655.1"/>
    </source>
</evidence>
<dbReference type="GO" id="GO:0043138">
    <property type="term" value="F:3'-5' DNA helicase activity"/>
    <property type="evidence" value="ECO:0007669"/>
    <property type="project" value="TreeGrafter"/>
</dbReference>
<dbReference type="SUPFAM" id="SSF52540">
    <property type="entry name" value="P-loop containing nucleoside triphosphate hydrolases"/>
    <property type="match status" value="1"/>
</dbReference>
<dbReference type="Pfam" id="PF13538">
    <property type="entry name" value="UvrD_C_2"/>
    <property type="match status" value="1"/>
</dbReference>
<keyword evidence="4 5" id="KW-0067">ATP-binding</keyword>
<sequence>MMQPQELQREQKFAARVQQLLSAAIDKAKGFAGEHMESIRLMLADAWEELRLKPTALSPKDLEQLSQEVHHFLARHDWSKENERQYRQMLLNPFFARIDFREAGGSEVEKIVIGLYSLTDPATGERVVYDWRAPVCSLYYDSLPGEVAYNSPSGVMRGEMLLKRQYKMENGRLVYYIDTEVSIDDEILLDILSGATTSHMRQIVSTIQKEQNAAVRYDNVRLLCVVGAAGSGKTSVAMHRAAYLLYRYRDSLDAKRVVILSPSSAFSEYISTVLPELGEENTRSATMSEVFGTILGQAVEPPLKQVERLMEPGYELRRASVRYKSGAEFLARLRAFCRQYREEGPEFADIKLEERMLMDADSLRALYREEFRLLAPALRILRIQTVLEQRLEVWGASLEKQYAESFSGRYKGKELAMAARMAVMQRLHPVRSQIRRMLEVHPLELFAQMMRGAPEELAAAARENAQAQCVWWEDAGAIAYIMLDLGFAAPDRGIRHMIVDEAQDYADAALAALALYYPEAQVTLLGDPKQRTCPGMPPCAPENWGACFQVENAPLLTLGRCYRSSLPITRFLNALLPDGDQIVPFGREGVSPELRAYTEKDAVATVNCLRKAYHRVAVVTRTTKMADRLSRRIEGAYLLDGGDDALFESTDVAVGCYHVMKGMEFDAVVVVWPEEKLTDGERRRLYTACSRALHHLVVLTEPEMIEKLGIVL</sequence>
<gene>
    <name evidence="7" type="ORF">IAA84_11635</name>
</gene>
<dbReference type="EMBL" id="DVJN01000222">
    <property type="protein sequence ID" value="HIS93655.1"/>
    <property type="molecule type" value="Genomic_DNA"/>
</dbReference>
<evidence type="ECO:0000256" key="2">
    <source>
        <dbReference type="ARBA" id="ARBA00022801"/>
    </source>
</evidence>
<dbReference type="PANTHER" id="PTHR11070:SF17">
    <property type="entry name" value="DNA HELICASE IV"/>
    <property type="match status" value="1"/>
</dbReference>
<dbReference type="GO" id="GO:0005524">
    <property type="term" value="F:ATP binding"/>
    <property type="evidence" value="ECO:0007669"/>
    <property type="project" value="UniProtKB-UniRule"/>
</dbReference>